<sequence>EYVTMLNIPFKIICVALVISAFSLSLMECAQKKCRSLQNCLKYCQNKYPISVLGWSGLHSSVDTLSKLILKIVLCLIHNVTVFVILNVSSHKTSKQLFAVVKE</sequence>
<dbReference type="Proteomes" id="UP000311919">
    <property type="component" value="Unassembled WGS sequence"/>
</dbReference>
<evidence type="ECO:0000313" key="3">
    <source>
        <dbReference type="Proteomes" id="UP000311919"/>
    </source>
</evidence>
<feature type="transmembrane region" description="Helical" evidence="1">
    <location>
        <begin position="68"/>
        <end position="88"/>
    </location>
</feature>
<reference evidence="2 3" key="1">
    <citation type="submission" date="2019-03" db="EMBL/GenBank/DDBJ databases">
        <title>An improved genome assembly of the fluke Schistosoma japonicum.</title>
        <authorList>
            <person name="Hu W."/>
            <person name="Luo F."/>
            <person name="Yin M."/>
            <person name="Mo X."/>
            <person name="Sun C."/>
            <person name="Wu Q."/>
            <person name="Zhu B."/>
            <person name="Xiang M."/>
            <person name="Wang J."/>
            <person name="Wang Y."/>
            <person name="Zhang T."/>
            <person name="Xu B."/>
            <person name="Zheng H."/>
            <person name="Feng Z."/>
        </authorList>
    </citation>
    <scope>NUCLEOTIDE SEQUENCE [LARGE SCALE GENOMIC DNA]</scope>
    <source>
        <strain evidence="2">HuSjv2</strain>
        <tissue evidence="2">Worms</tissue>
    </source>
</reference>
<keyword evidence="1" id="KW-0812">Transmembrane</keyword>
<name>A0A4Z2CPW1_SCHJA</name>
<accession>A0A4Z2CPW1</accession>
<gene>
    <name evidence="2" type="ORF">EWB00_008481</name>
</gene>
<evidence type="ECO:0000256" key="1">
    <source>
        <dbReference type="SAM" id="Phobius"/>
    </source>
</evidence>
<protein>
    <submittedName>
        <fullName evidence="2">Uncharacterized protein</fullName>
    </submittedName>
</protein>
<keyword evidence="1" id="KW-1133">Transmembrane helix</keyword>
<keyword evidence="3" id="KW-1185">Reference proteome</keyword>
<proteinExistence type="predicted"/>
<feature type="transmembrane region" description="Helical" evidence="1">
    <location>
        <begin position="6"/>
        <end position="27"/>
    </location>
</feature>
<feature type="non-terminal residue" evidence="2">
    <location>
        <position position="1"/>
    </location>
</feature>
<organism evidence="2 3">
    <name type="scientific">Schistosoma japonicum</name>
    <name type="common">Blood fluke</name>
    <dbReference type="NCBI Taxonomy" id="6182"/>
    <lineage>
        <taxon>Eukaryota</taxon>
        <taxon>Metazoa</taxon>
        <taxon>Spiralia</taxon>
        <taxon>Lophotrochozoa</taxon>
        <taxon>Platyhelminthes</taxon>
        <taxon>Trematoda</taxon>
        <taxon>Digenea</taxon>
        <taxon>Strigeidida</taxon>
        <taxon>Schistosomatoidea</taxon>
        <taxon>Schistosomatidae</taxon>
        <taxon>Schistosoma</taxon>
    </lineage>
</organism>
<dbReference type="EMBL" id="SKCS01000471">
    <property type="protein sequence ID" value="TNN06279.1"/>
    <property type="molecule type" value="Genomic_DNA"/>
</dbReference>
<comment type="caution">
    <text evidence="2">The sequence shown here is derived from an EMBL/GenBank/DDBJ whole genome shotgun (WGS) entry which is preliminary data.</text>
</comment>
<evidence type="ECO:0000313" key="2">
    <source>
        <dbReference type="EMBL" id="TNN06279.1"/>
    </source>
</evidence>
<dbReference type="AlphaFoldDB" id="A0A4Z2CPW1"/>
<keyword evidence="1" id="KW-0472">Membrane</keyword>